<protein>
    <submittedName>
        <fullName evidence="3">Uncharacterized protein</fullName>
    </submittedName>
</protein>
<keyword evidence="1" id="KW-0472">Membrane</keyword>
<feature type="chain" id="PRO_5001635230" evidence="2">
    <location>
        <begin position="18"/>
        <end position="70"/>
    </location>
</feature>
<sequence length="70" mass="8184">MLGLFSAFLLFFSGTSSEFFFHALERIESHLSYFVLLIETTQLVYGLLFCFNAFLICILKLRNCNYSILR</sequence>
<keyword evidence="1" id="KW-0812">Transmembrane</keyword>
<feature type="transmembrane region" description="Helical" evidence="1">
    <location>
        <begin position="33"/>
        <end position="61"/>
    </location>
</feature>
<evidence type="ECO:0000313" key="3">
    <source>
        <dbReference type="EMBL" id="KDO36495.1"/>
    </source>
</evidence>
<organism evidence="3 4">
    <name type="scientific">Citrus sinensis</name>
    <name type="common">Sweet orange</name>
    <name type="synonym">Citrus aurantium var. sinensis</name>
    <dbReference type="NCBI Taxonomy" id="2711"/>
    <lineage>
        <taxon>Eukaryota</taxon>
        <taxon>Viridiplantae</taxon>
        <taxon>Streptophyta</taxon>
        <taxon>Embryophyta</taxon>
        <taxon>Tracheophyta</taxon>
        <taxon>Spermatophyta</taxon>
        <taxon>Magnoliopsida</taxon>
        <taxon>eudicotyledons</taxon>
        <taxon>Gunneridae</taxon>
        <taxon>Pentapetalae</taxon>
        <taxon>rosids</taxon>
        <taxon>malvids</taxon>
        <taxon>Sapindales</taxon>
        <taxon>Rutaceae</taxon>
        <taxon>Aurantioideae</taxon>
        <taxon>Citrus</taxon>
    </lineage>
</organism>
<feature type="signal peptide" evidence="2">
    <location>
        <begin position="1"/>
        <end position="17"/>
    </location>
</feature>
<dbReference type="SMR" id="A0A067D4P2"/>
<keyword evidence="1" id="KW-1133">Transmembrane helix</keyword>
<dbReference type="EMBL" id="KK794174">
    <property type="protein sequence ID" value="KDO36495.1"/>
    <property type="molecule type" value="Genomic_DNA"/>
</dbReference>
<evidence type="ECO:0000256" key="1">
    <source>
        <dbReference type="SAM" id="Phobius"/>
    </source>
</evidence>
<dbReference type="AlphaFoldDB" id="A0A067D4P2"/>
<keyword evidence="2" id="KW-0732">Signal</keyword>
<keyword evidence="4" id="KW-1185">Reference proteome</keyword>
<reference evidence="3 4" key="1">
    <citation type="submission" date="2014-04" db="EMBL/GenBank/DDBJ databases">
        <authorList>
            <consortium name="International Citrus Genome Consortium"/>
            <person name="Gmitter F."/>
            <person name="Chen C."/>
            <person name="Farmerie W."/>
            <person name="Harkins T."/>
            <person name="Desany B."/>
            <person name="Mohiuddin M."/>
            <person name="Kodira C."/>
            <person name="Borodovsky M."/>
            <person name="Lomsadze A."/>
            <person name="Burns P."/>
            <person name="Jenkins J."/>
            <person name="Prochnik S."/>
            <person name="Shu S."/>
            <person name="Chapman J."/>
            <person name="Pitluck S."/>
            <person name="Schmutz J."/>
            <person name="Rokhsar D."/>
        </authorList>
    </citation>
    <scope>NUCLEOTIDE SEQUENCE</scope>
</reference>
<dbReference type="Proteomes" id="UP000027120">
    <property type="component" value="Unassembled WGS sequence"/>
</dbReference>
<evidence type="ECO:0000313" key="4">
    <source>
        <dbReference type="Proteomes" id="UP000027120"/>
    </source>
</evidence>
<gene>
    <name evidence="3" type="ORF">CISIN_1g035189mg</name>
</gene>
<proteinExistence type="predicted"/>
<accession>A0A067D4P2</accession>
<name>A0A067D4P2_CITSI</name>
<evidence type="ECO:0000256" key="2">
    <source>
        <dbReference type="SAM" id="SignalP"/>
    </source>
</evidence>